<dbReference type="EMBL" id="JH993015">
    <property type="protein sequence ID" value="EKX42674.1"/>
    <property type="molecule type" value="Genomic_DNA"/>
</dbReference>
<dbReference type="PROSITE" id="PS51519">
    <property type="entry name" value="RWP_RK"/>
    <property type="match status" value="1"/>
</dbReference>
<feature type="compositionally biased region" description="Basic and acidic residues" evidence="7">
    <location>
        <begin position="65"/>
        <end position="78"/>
    </location>
</feature>
<feature type="region of interest" description="Disordered" evidence="7">
    <location>
        <begin position="32"/>
        <end position="91"/>
    </location>
</feature>
<keyword evidence="11" id="KW-1185">Reference proteome</keyword>
<dbReference type="Pfam" id="PF02042">
    <property type="entry name" value="RWP-RK"/>
    <property type="match status" value="1"/>
</dbReference>
<reference evidence="9 11" key="1">
    <citation type="journal article" date="2012" name="Nature">
        <title>Algal genomes reveal evolutionary mosaicism and the fate of nucleomorphs.</title>
        <authorList>
            <consortium name="DOE Joint Genome Institute"/>
            <person name="Curtis B.A."/>
            <person name="Tanifuji G."/>
            <person name="Burki F."/>
            <person name="Gruber A."/>
            <person name="Irimia M."/>
            <person name="Maruyama S."/>
            <person name="Arias M.C."/>
            <person name="Ball S.G."/>
            <person name="Gile G.H."/>
            <person name="Hirakawa Y."/>
            <person name="Hopkins J.F."/>
            <person name="Kuo A."/>
            <person name="Rensing S.A."/>
            <person name="Schmutz J."/>
            <person name="Symeonidi A."/>
            <person name="Elias M."/>
            <person name="Eveleigh R.J."/>
            <person name="Herman E.K."/>
            <person name="Klute M.J."/>
            <person name="Nakayama T."/>
            <person name="Obornik M."/>
            <person name="Reyes-Prieto A."/>
            <person name="Armbrust E.V."/>
            <person name="Aves S.J."/>
            <person name="Beiko R.G."/>
            <person name="Coutinho P."/>
            <person name="Dacks J.B."/>
            <person name="Durnford D.G."/>
            <person name="Fast N.M."/>
            <person name="Green B.R."/>
            <person name="Grisdale C.J."/>
            <person name="Hempel F."/>
            <person name="Henrissat B."/>
            <person name="Hoppner M.P."/>
            <person name="Ishida K."/>
            <person name="Kim E."/>
            <person name="Koreny L."/>
            <person name="Kroth P.G."/>
            <person name="Liu Y."/>
            <person name="Malik S.B."/>
            <person name="Maier U.G."/>
            <person name="McRose D."/>
            <person name="Mock T."/>
            <person name="Neilson J.A."/>
            <person name="Onodera N.T."/>
            <person name="Poole A.M."/>
            <person name="Pritham E.J."/>
            <person name="Richards T.A."/>
            <person name="Rocap G."/>
            <person name="Roy S.W."/>
            <person name="Sarai C."/>
            <person name="Schaack S."/>
            <person name="Shirato S."/>
            <person name="Slamovits C.H."/>
            <person name="Spencer D.F."/>
            <person name="Suzuki S."/>
            <person name="Worden A.Z."/>
            <person name="Zauner S."/>
            <person name="Barry K."/>
            <person name="Bell C."/>
            <person name="Bharti A.K."/>
            <person name="Crow J.A."/>
            <person name="Grimwood J."/>
            <person name="Kramer R."/>
            <person name="Lindquist E."/>
            <person name="Lucas S."/>
            <person name="Salamov A."/>
            <person name="McFadden G.I."/>
            <person name="Lane C.E."/>
            <person name="Keeling P.J."/>
            <person name="Gray M.W."/>
            <person name="Grigoriev I.V."/>
            <person name="Archibald J.M."/>
        </authorList>
    </citation>
    <scope>NUCLEOTIDE SEQUENCE</scope>
    <source>
        <strain evidence="9 11">CCMP2712</strain>
    </source>
</reference>
<dbReference type="InterPro" id="IPR003035">
    <property type="entry name" value="RWP-RK_dom"/>
</dbReference>
<dbReference type="PaxDb" id="55529-EKX42674"/>
<feature type="compositionally biased region" description="Acidic residues" evidence="7">
    <location>
        <begin position="44"/>
        <end position="56"/>
    </location>
</feature>
<dbReference type="OrthoDB" id="6270329at2759"/>
<evidence type="ECO:0000256" key="5">
    <source>
        <dbReference type="ARBA" id="ARBA00023163"/>
    </source>
</evidence>
<reference evidence="11" key="2">
    <citation type="submission" date="2012-11" db="EMBL/GenBank/DDBJ databases">
        <authorList>
            <person name="Kuo A."/>
            <person name="Curtis B.A."/>
            <person name="Tanifuji G."/>
            <person name="Burki F."/>
            <person name="Gruber A."/>
            <person name="Irimia M."/>
            <person name="Maruyama S."/>
            <person name="Arias M.C."/>
            <person name="Ball S.G."/>
            <person name="Gile G.H."/>
            <person name="Hirakawa Y."/>
            <person name="Hopkins J.F."/>
            <person name="Rensing S.A."/>
            <person name="Schmutz J."/>
            <person name="Symeonidi A."/>
            <person name="Elias M."/>
            <person name="Eveleigh R.J."/>
            <person name="Herman E.K."/>
            <person name="Klute M.J."/>
            <person name="Nakayama T."/>
            <person name="Obornik M."/>
            <person name="Reyes-Prieto A."/>
            <person name="Armbrust E.V."/>
            <person name="Aves S.J."/>
            <person name="Beiko R.G."/>
            <person name="Coutinho P."/>
            <person name="Dacks J.B."/>
            <person name="Durnford D.G."/>
            <person name="Fast N.M."/>
            <person name="Green B.R."/>
            <person name="Grisdale C."/>
            <person name="Hempe F."/>
            <person name="Henrissat B."/>
            <person name="Hoppner M.P."/>
            <person name="Ishida K.-I."/>
            <person name="Kim E."/>
            <person name="Koreny L."/>
            <person name="Kroth P.G."/>
            <person name="Liu Y."/>
            <person name="Malik S.-B."/>
            <person name="Maier U.G."/>
            <person name="McRose D."/>
            <person name="Mock T."/>
            <person name="Neilson J.A."/>
            <person name="Onodera N.T."/>
            <person name="Poole A.M."/>
            <person name="Pritham E.J."/>
            <person name="Richards T.A."/>
            <person name="Rocap G."/>
            <person name="Roy S.W."/>
            <person name="Sarai C."/>
            <person name="Schaack S."/>
            <person name="Shirato S."/>
            <person name="Slamovits C.H."/>
            <person name="Spencer D.F."/>
            <person name="Suzuki S."/>
            <person name="Worden A.Z."/>
            <person name="Zauner S."/>
            <person name="Barry K."/>
            <person name="Bell C."/>
            <person name="Bharti A.K."/>
            <person name="Crow J.A."/>
            <person name="Grimwood J."/>
            <person name="Kramer R."/>
            <person name="Lindquist E."/>
            <person name="Lucas S."/>
            <person name="Salamov A."/>
            <person name="McFadden G.I."/>
            <person name="Lane C.E."/>
            <person name="Keeling P.J."/>
            <person name="Gray M.W."/>
            <person name="Grigoriev I.V."/>
            <person name="Archibald J.M."/>
        </authorList>
    </citation>
    <scope>NUCLEOTIDE SEQUENCE</scope>
    <source>
        <strain evidence="11">CCMP2712</strain>
    </source>
</reference>
<evidence type="ECO:0000313" key="10">
    <source>
        <dbReference type="EnsemblProtists" id="EKX42674"/>
    </source>
</evidence>
<dbReference type="PANTHER" id="PTHR46373">
    <property type="entry name" value="PROTEIN RKD4"/>
    <property type="match status" value="1"/>
</dbReference>
<dbReference type="GO" id="GO:0003677">
    <property type="term" value="F:DNA binding"/>
    <property type="evidence" value="ECO:0007669"/>
    <property type="project" value="UniProtKB-KW"/>
</dbReference>
<evidence type="ECO:0000256" key="1">
    <source>
        <dbReference type="ARBA" id="ARBA00004049"/>
    </source>
</evidence>
<keyword evidence="3" id="KW-0175">Coiled coil</keyword>
<comment type="function">
    <text evidence="1">Putative transcription factor.</text>
</comment>
<dbReference type="InterPro" id="IPR044607">
    <property type="entry name" value="RKD-like"/>
</dbReference>
<dbReference type="KEGG" id="gtt:GUITHDRAFT_111348"/>
<feature type="compositionally biased region" description="Low complexity" evidence="7">
    <location>
        <begin position="186"/>
        <end position="201"/>
    </location>
</feature>
<dbReference type="EnsemblProtists" id="EKX42674">
    <property type="protein sequence ID" value="EKX42674"/>
    <property type="gene ID" value="GUITHDRAFT_111348"/>
</dbReference>
<dbReference type="GeneID" id="17299377"/>
<dbReference type="PANTHER" id="PTHR46373:SF2">
    <property type="entry name" value="RWP-RK DOMAIN-CONTAINING PROTEIN"/>
    <property type="match status" value="1"/>
</dbReference>
<feature type="region of interest" description="Disordered" evidence="7">
    <location>
        <begin position="174"/>
        <end position="219"/>
    </location>
</feature>
<dbReference type="STRING" id="905079.L1J3G1"/>
<organism evidence="9">
    <name type="scientific">Guillardia theta (strain CCMP2712)</name>
    <name type="common">Cryptophyte</name>
    <dbReference type="NCBI Taxonomy" id="905079"/>
    <lineage>
        <taxon>Eukaryota</taxon>
        <taxon>Cryptophyceae</taxon>
        <taxon>Pyrenomonadales</taxon>
        <taxon>Geminigeraceae</taxon>
        <taxon>Guillardia</taxon>
    </lineage>
</organism>
<keyword evidence="5" id="KW-0804">Transcription</keyword>
<evidence type="ECO:0000256" key="4">
    <source>
        <dbReference type="ARBA" id="ARBA00023125"/>
    </source>
</evidence>
<gene>
    <name evidence="9" type="ORF">GUITHDRAFT_111348</name>
</gene>
<evidence type="ECO:0000256" key="3">
    <source>
        <dbReference type="ARBA" id="ARBA00023054"/>
    </source>
</evidence>
<reference evidence="10" key="3">
    <citation type="submission" date="2016-03" db="UniProtKB">
        <authorList>
            <consortium name="EnsemblProtists"/>
        </authorList>
    </citation>
    <scope>IDENTIFICATION</scope>
</reference>
<accession>L1J3G1</accession>
<proteinExistence type="predicted"/>
<dbReference type="GO" id="GO:0003700">
    <property type="term" value="F:DNA-binding transcription factor activity"/>
    <property type="evidence" value="ECO:0007669"/>
    <property type="project" value="InterPro"/>
</dbReference>
<dbReference type="AlphaFoldDB" id="L1J3G1"/>
<dbReference type="eggNOG" id="ENOG502SZYN">
    <property type="taxonomic scope" value="Eukaryota"/>
</dbReference>
<keyword evidence="2" id="KW-0805">Transcription regulation</keyword>
<evidence type="ECO:0000256" key="7">
    <source>
        <dbReference type="SAM" id="MobiDB-lite"/>
    </source>
</evidence>
<evidence type="ECO:0000313" key="9">
    <source>
        <dbReference type="EMBL" id="EKX42674.1"/>
    </source>
</evidence>
<sequence length="262" mass="28662">MTATSDANFSFFPHAPASVLGLSSPCLYPAGGTHSQGDMSCEQSDVDDEYDDDLQDEGSSVDGSSRYDENDSAEEKHVQVIPRRKRGEPADVNRKGVKLGITEIKEYFHMRQSEAAKRLGISLTAMKSACRRIGLTRWPYARRKKARTKVLGGHALPAHGSYAASLFGDTAQSRHAVPTLSREDSSASSSQSDECSSTETSPAPERIEESLAPPLLVDGSKRAEEVPARGPNNLHMVEVGSFPIDKMWIEWFVRTSDSMDIL</sequence>
<evidence type="ECO:0000256" key="2">
    <source>
        <dbReference type="ARBA" id="ARBA00023015"/>
    </source>
</evidence>
<keyword evidence="4" id="KW-0238">DNA-binding</keyword>
<feature type="compositionally biased region" description="Polar residues" evidence="7">
    <location>
        <begin position="33"/>
        <end position="43"/>
    </location>
</feature>
<dbReference type="HOGENOM" id="CLU_092984_0_2_1"/>
<evidence type="ECO:0000313" key="11">
    <source>
        <dbReference type="Proteomes" id="UP000011087"/>
    </source>
</evidence>
<dbReference type="Proteomes" id="UP000011087">
    <property type="component" value="Unassembled WGS sequence"/>
</dbReference>
<evidence type="ECO:0000256" key="6">
    <source>
        <dbReference type="ARBA" id="ARBA00023242"/>
    </source>
</evidence>
<dbReference type="RefSeq" id="XP_005829654.1">
    <property type="nucleotide sequence ID" value="XM_005829597.1"/>
</dbReference>
<feature type="domain" description="RWP-RK" evidence="8">
    <location>
        <begin position="77"/>
        <end position="167"/>
    </location>
</feature>
<keyword evidence="6" id="KW-0539">Nucleus</keyword>
<protein>
    <recommendedName>
        <fullName evidence="8">RWP-RK domain-containing protein</fullName>
    </recommendedName>
</protein>
<evidence type="ECO:0000259" key="8">
    <source>
        <dbReference type="PROSITE" id="PS51519"/>
    </source>
</evidence>
<name>L1J3G1_GUITC</name>